<feature type="transmembrane region" description="Helical" evidence="8">
    <location>
        <begin position="189"/>
        <end position="207"/>
    </location>
</feature>
<reference evidence="9 10" key="1">
    <citation type="submission" date="2015-10" db="EMBL/GenBank/DDBJ databases">
        <title>Draft genome sequence of Novosphingobium fuchskuhlense DSM 25065 isolated from a surface water sample of the southwest basin of Lake Grosse Fuchskuhle.</title>
        <authorList>
            <person name="Ruckert C."/>
            <person name="Winkler A."/>
            <person name="Glaeser J."/>
            <person name="Grossart H.-P."/>
            <person name="Kalinowski J."/>
            <person name="Glaeser S."/>
        </authorList>
    </citation>
    <scope>NUCLEOTIDE SEQUENCE [LARGE SCALE GENOMIC DNA]</scope>
    <source>
        <strain evidence="9 10">FNE08-7</strain>
    </source>
</reference>
<accession>A0A117UU43</accession>
<evidence type="ECO:0000256" key="7">
    <source>
        <dbReference type="PIRNR" id="PIRNR002744"/>
    </source>
</evidence>
<feature type="transmembrane region" description="Helical" evidence="8">
    <location>
        <begin position="27"/>
        <end position="46"/>
    </location>
</feature>
<organism evidence="9 10">
    <name type="scientific">Novosphingobium fuchskuhlense</name>
    <dbReference type="NCBI Taxonomy" id="1117702"/>
    <lineage>
        <taxon>Bacteria</taxon>
        <taxon>Pseudomonadati</taxon>
        <taxon>Pseudomonadota</taxon>
        <taxon>Alphaproteobacteria</taxon>
        <taxon>Sphingomonadales</taxon>
        <taxon>Sphingomonadaceae</taxon>
        <taxon>Novosphingobium</taxon>
    </lineage>
</organism>
<name>A0A117UU43_9SPHN</name>
<keyword evidence="10" id="KW-1185">Reference proteome</keyword>
<feature type="transmembrane region" description="Helical" evidence="8">
    <location>
        <begin position="228"/>
        <end position="250"/>
    </location>
</feature>
<evidence type="ECO:0000256" key="2">
    <source>
        <dbReference type="ARBA" id="ARBA00008974"/>
    </source>
</evidence>
<gene>
    <name evidence="9" type="ORF">AQZ52_13780</name>
</gene>
<dbReference type="GO" id="GO:0005886">
    <property type="term" value="C:plasma membrane"/>
    <property type="evidence" value="ECO:0007669"/>
    <property type="project" value="TreeGrafter"/>
</dbReference>
<evidence type="ECO:0000313" key="9">
    <source>
        <dbReference type="EMBL" id="KUR70884.1"/>
    </source>
</evidence>
<feature type="transmembrane region" description="Helical" evidence="8">
    <location>
        <begin position="270"/>
        <end position="296"/>
    </location>
</feature>
<protein>
    <submittedName>
        <fullName evidence="9">Allantoin permease</fullName>
    </submittedName>
</protein>
<evidence type="ECO:0000256" key="4">
    <source>
        <dbReference type="ARBA" id="ARBA00022692"/>
    </source>
</evidence>
<feature type="transmembrane region" description="Helical" evidence="8">
    <location>
        <begin position="346"/>
        <end position="368"/>
    </location>
</feature>
<sequence>MALVESRSIDYVPLAERRGKVHHLWPVWFMGDAHLATLATGAISVVGGLDLFWSSLAVTGGCAFGTVLMALHCTQGPHLGLPQMIQSRPQFGYIGALLVWVVALVTYIGFNALNQSLAASTLHELVGLPEAPAIILFGLVAALVAGIGYDVIHATQRVLAYIMLAALAVYTAGFFATVDLGTLLRPGPFKSTLFLVQFFAAAGYQLSWSIYVSDYSRYLPREVGIRSAFLWTFCGAFIGGTWMMLVGAFAGATFTDPDIVVALRRSADSMFGGFGMVMLASSFFGLITITSLNLYGSSLTLLSVIDSLRPVRLGAPARLAALVVCLVASLSLSLAMGGNVLHGLEAFLGILVYLFTPWTAINLADFFFVRRGRYSIRAMFMADGIYGRWNWRGLTAYAVGFIAMIPCFKTELYVGPVAKSLGGADISMLVGLPVAAIVYLLLCRSMNLAAELAMIPDLDRNLETEPVR</sequence>
<comment type="similarity">
    <text evidence="2 7">Belongs to the purine-cytosine permease (2.A.39) family.</text>
</comment>
<dbReference type="InterPro" id="IPR001248">
    <property type="entry name" value="Pur-cyt_permease"/>
</dbReference>
<comment type="subcellular location">
    <subcellularLocation>
        <location evidence="1">Membrane</location>
        <topology evidence="1">Multi-pass membrane protein</topology>
    </subcellularLocation>
</comment>
<feature type="transmembrane region" description="Helical" evidence="8">
    <location>
        <begin position="91"/>
        <end position="113"/>
    </location>
</feature>
<keyword evidence="5 8" id="KW-1133">Transmembrane helix</keyword>
<feature type="transmembrane region" description="Helical" evidence="8">
    <location>
        <begin position="389"/>
        <end position="406"/>
    </location>
</feature>
<evidence type="ECO:0000256" key="8">
    <source>
        <dbReference type="SAM" id="Phobius"/>
    </source>
</evidence>
<evidence type="ECO:0000256" key="3">
    <source>
        <dbReference type="ARBA" id="ARBA00022448"/>
    </source>
</evidence>
<keyword evidence="3 7" id="KW-0813">Transport</keyword>
<keyword evidence="4 8" id="KW-0812">Transmembrane</keyword>
<evidence type="ECO:0000313" key="10">
    <source>
        <dbReference type="Proteomes" id="UP000058012"/>
    </source>
</evidence>
<dbReference type="PANTHER" id="PTHR31806:SF1">
    <property type="entry name" value="PURINE-CYTOSINE PERMEASE FCY2-RELATED"/>
    <property type="match status" value="1"/>
</dbReference>
<keyword evidence="6 7" id="KW-0472">Membrane</keyword>
<evidence type="ECO:0000256" key="6">
    <source>
        <dbReference type="ARBA" id="ARBA00023136"/>
    </source>
</evidence>
<dbReference type="Proteomes" id="UP000058012">
    <property type="component" value="Unassembled WGS sequence"/>
</dbReference>
<dbReference type="RefSeq" id="WP_067911833.1">
    <property type="nucleotide sequence ID" value="NZ_KQ954245.1"/>
</dbReference>
<evidence type="ECO:0000256" key="1">
    <source>
        <dbReference type="ARBA" id="ARBA00004141"/>
    </source>
</evidence>
<comment type="caution">
    <text evidence="9">The sequence shown here is derived from an EMBL/GenBank/DDBJ whole genome shotgun (WGS) entry which is preliminary data.</text>
</comment>
<feature type="transmembrane region" description="Helical" evidence="8">
    <location>
        <begin position="158"/>
        <end position="177"/>
    </location>
</feature>
<dbReference type="STRING" id="1117702.AQZ52_13780"/>
<feature type="transmembrane region" description="Helical" evidence="8">
    <location>
        <begin position="133"/>
        <end position="151"/>
    </location>
</feature>
<dbReference type="CDD" id="cd11484">
    <property type="entry name" value="SLC-NCS1sbd_CobB-like"/>
    <property type="match status" value="1"/>
</dbReference>
<dbReference type="OrthoDB" id="9809167at2"/>
<dbReference type="EMBL" id="LLZS01000008">
    <property type="protein sequence ID" value="KUR70884.1"/>
    <property type="molecule type" value="Genomic_DNA"/>
</dbReference>
<dbReference type="InterPro" id="IPR026030">
    <property type="entry name" value="Pur-cyt_permease_Fcy2/21/22"/>
</dbReference>
<dbReference type="PIRSF" id="PIRSF002744">
    <property type="entry name" value="Pur-cyt_permease"/>
    <property type="match status" value="1"/>
</dbReference>
<dbReference type="PANTHER" id="PTHR31806">
    <property type="entry name" value="PURINE-CYTOSINE PERMEASE FCY2-RELATED"/>
    <property type="match status" value="1"/>
</dbReference>
<proteinExistence type="inferred from homology"/>
<feature type="transmembrane region" description="Helical" evidence="8">
    <location>
        <begin position="426"/>
        <end position="442"/>
    </location>
</feature>
<dbReference type="Gene3D" id="1.10.4160.10">
    <property type="entry name" value="Hydantoin permease"/>
    <property type="match status" value="1"/>
</dbReference>
<dbReference type="AlphaFoldDB" id="A0A117UU43"/>
<feature type="transmembrane region" description="Helical" evidence="8">
    <location>
        <begin position="317"/>
        <end position="340"/>
    </location>
</feature>
<evidence type="ECO:0000256" key="5">
    <source>
        <dbReference type="ARBA" id="ARBA00022989"/>
    </source>
</evidence>
<feature type="transmembrane region" description="Helical" evidence="8">
    <location>
        <begin position="52"/>
        <end position="71"/>
    </location>
</feature>
<dbReference type="GO" id="GO:0022857">
    <property type="term" value="F:transmembrane transporter activity"/>
    <property type="evidence" value="ECO:0007669"/>
    <property type="project" value="InterPro"/>
</dbReference>
<dbReference type="Pfam" id="PF02133">
    <property type="entry name" value="Transp_cyt_pur"/>
    <property type="match status" value="1"/>
</dbReference>